<evidence type="ECO:0000256" key="1">
    <source>
        <dbReference type="ARBA" id="ARBA00022801"/>
    </source>
</evidence>
<keyword evidence="4" id="KW-1185">Reference proteome</keyword>
<evidence type="ECO:0000313" key="3">
    <source>
        <dbReference type="EMBL" id="PSJ63066.1"/>
    </source>
</evidence>
<dbReference type="InterPro" id="IPR005674">
    <property type="entry name" value="CocE/Ser_esterase"/>
</dbReference>
<keyword evidence="1" id="KW-0378">Hydrolase</keyword>
<dbReference type="InterPro" id="IPR000383">
    <property type="entry name" value="Xaa-Pro-like_dom"/>
</dbReference>
<gene>
    <name evidence="3" type="ORF">C7I85_05780</name>
</gene>
<dbReference type="Pfam" id="PF02129">
    <property type="entry name" value="Peptidase_S15"/>
    <property type="match status" value="1"/>
</dbReference>
<evidence type="ECO:0000313" key="4">
    <source>
        <dbReference type="Proteomes" id="UP000240653"/>
    </source>
</evidence>
<dbReference type="Gene3D" id="2.60.120.260">
    <property type="entry name" value="Galactose-binding domain-like"/>
    <property type="match status" value="1"/>
</dbReference>
<dbReference type="NCBIfam" id="TIGR00976">
    <property type="entry name" value="CocE_NonD"/>
    <property type="match status" value="1"/>
</dbReference>
<dbReference type="Pfam" id="PF08530">
    <property type="entry name" value="PepX_C"/>
    <property type="match status" value="1"/>
</dbReference>
<dbReference type="Gene3D" id="1.10.3020.10">
    <property type="entry name" value="alpha-amino acid ester hydrolase ( Helical cap domain)"/>
    <property type="match status" value="1"/>
</dbReference>
<evidence type="ECO:0000259" key="2">
    <source>
        <dbReference type="SMART" id="SM00939"/>
    </source>
</evidence>
<proteinExistence type="predicted"/>
<dbReference type="InterPro" id="IPR029058">
    <property type="entry name" value="AB_hydrolase_fold"/>
</dbReference>
<feature type="domain" description="Xaa-Pro dipeptidyl-peptidase C-terminal" evidence="2">
    <location>
        <begin position="289"/>
        <end position="544"/>
    </location>
</feature>
<dbReference type="InterPro" id="IPR013736">
    <property type="entry name" value="Xaa-Pro_dipept_C"/>
</dbReference>
<dbReference type="GO" id="GO:0008239">
    <property type="term" value="F:dipeptidyl-peptidase activity"/>
    <property type="evidence" value="ECO:0007669"/>
    <property type="project" value="InterPro"/>
</dbReference>
<dbReference type="RefSeq" id="WP_106722977.1">
    <property type="nucleotide sequence ID" value="NZ_PXYL01000002.1"/>
</dbReference>
<sequence length="667" mass="74402">MLNKPDKNFTVLENEWIELKDGRRLAARFWLPDASQEKPVPAILEYLPYRKRDGTAARDATTYPVFAQHGYAGIRVDIAGNGESQGLLTDEYTEDELATGEEVVAWIAAQPWCSGAVGIIGISWGGFNGLQIAMRRPAALKAVVSVCTTSDRYADDIHYMGGCLLNDNMTWAQQMLAYSSRPPDPELAGEGWRDIWLERLKNLPNLAANWLSHQRRDAFWKHGSLCEDWQSIEAPVLCIGGWADAYRNTAAAIAENLEAPAKALMGPWDHKYPHIARVLPKADFHGEVLRWFDRWLKGEENGAENLPDYRVFVQDFQAPMAEFGERSGRWVAEQSWPSPNVAMQAFHLGAGTLGAQSDGEVVVSTPQDLGKASGNFCAGMRMANELPGDQRVDDALSACFDSGPLEADVEIIGAPVIELDVISDKPAAFLVGRLCEVAPDGTSILVSYRPFNLAHRNSHEHPEALEPGKRYRVRFPLNQCAHRFSKGSSIRLALSTSYWPMVWPSPEAAKVTVELHDSTVSLPVRKGVQPEDKTAAPEPARSYPVLAVEKLTDAHDSTERGVDVDGRSFFETFDDFGWNRDLETGLATHSNVRQRFSVKPDDPLTAEALAEWTMDIKRDGWEIRTHSHHRMTCDATHFLIEAGISTFENGKPVYEHHWNQNIPRDHI</sequence>
<dbReference type="AlphaFoldDB" id="A0A2P7SKP3"/>
<organism evidence="3 4">
    <name type="scientific">Pseudaminobacter soli</name>
    <name type="common">ex Li et al. 2025</name>
    <dbReference type="NCBI Taxonomy" id="1295366"/>
    <lineage>
        <taxon>Bacteria</taxon>
        <taxon>Pseudomonadati</taxon>
        <taxon>Pseudomonadota</taxon>
        <taxon>Alphaproteobacteria</taxon>
        <taxon>Hyphomicrobiales</taxon>
        <taxon>Phyllobacteriaceae</taxon>
        <taxon>Pseudaminobacter</taxon>
    </lineage>
</organism>
<dbReference type="Proteomes" id="UP000240653">
    <property type="component" value="Unassembled WGS sequence"/>
</dbReference>
<dbReference type="InterPro" id="IPR008979">
    <property type="entry name" value="Galactose-bd-like_sf"/>
</dbReference>
<dbReference type="SUPFAM" id="SSF53474">
    <property type="entry name" value="alpha/beta-Hydrolases"/>
    <property type="match status" value="1"/>
</dbReference>
<dbReference type="OrthoDB" id="9806163at2"/>
<dbReference type="PANTHER" id="PTHR43056:SF10">
    <property type="entry name" value="COCE_NOND FAMILY, PUTATIVE (AFU_ORTHOLOGUE AFUA_7G00600)-RELATED"/>
    <property type="match status" value="1"/>
</dbReference>
<dbReference type="Gene3D" id="3.40.50.1820">
    <property type="entry name" value="alpha/beta hydrolase"/>
    <property type="match status" value="1"/>
</dbReference>
<name>A0A2P7SKP3_9HYPH</name>
<accession>A0A2P7SKP3</accession>
<dbReference type="EMBL" id="PXYL01000002">
    <property type="protein sequence ID" value="PSJ63066.1"/>
    <property type="molecule type" value="Genomic_DNA"/>
</dbReference>
<comment type="caution">
    <text evidence="3">The sequence shown here is derived from an EMBL/GenBank/DDBJ whole genome shotgun (WGS) entry which is preliminary data.</text>
</comment>
<dbReference type="InterPro" id="IPR050585">
    <property type="entry name" value="Xaa-Pro_dipeptidyl-ppase/CocE"/>
</dbReference>
<dbReference type="SUPFAM" id="SSF49785">
    <property type="entry name" value="Galactose-binding domain-like"/>
    <property type="match status" value="1"/>
</dbReference>
<reference evidence="3 4" key="1">
    <citation type="submission" date="2018-03" db="EMBL/GenBank/DDBJ databases">
        <title>The draft genome of Mesorhizobium soli JCM 19897.</title>
        <authorList>
            <person name="Li L."/>
            <person name="Liu L."/>
            <person name="Liang L."/>
            <person name="Wang T."/>
            <person name="Zhang X."/>
        </authorList>
    </citation>
    <scope>NUCLEOTIDE SEQUENCE [LARGE SCALE GENOMIC DNA]</scope>
    <source>
        <strain evidence="3 4">JCM 19897</strain>
    </source>
</reference>
<dbReference type="PANTHER" id="PTHR43056">
    <property type="entry name" value="PEPTIDASE S9 PROLYL OLIGOPEPTIDASE"/>
    <property type="match status" value="1"/>
</dbReference>
<protein>
    <submittedName>
        <fullName evidence="3">Glutaryl 7-ACA acylase</fullName>
    </submittedName>
</protein>
<dbReference type="SMART" id="SM00939">
    <property type="entry name" value="PepX_C"/>
    <property type="match status" value="1"/>
</dbReference>